<feature type="region of interest" description="Disordered" evidence="1">
    <location>
        <begin position="47"/>
        <end position="72"/>
    </location>
</feature>
<feature type="region of interest" description="Disordered" evidence="1">
    <location>
        <begin position="1"/>
        <end position="23"/>
    </location>
</feature>
<dbReference type="Proteomes" id="UP001652741">
    <property type="component" value="Chromosome ssa23"/>
</dbReference>
<sequence length="221" mass="23718">MATMTKAITATQVTGLPRNSGDLTCIRRGEQQDQTGSGYPEQHRYDQRVASSQHDLRGSDEDRSRDNGESATETPCYALGALASFKASGVSSSSYELRQFINGAEQTEPAPQATWSTADTEHAAVPKATAPPKYSLPRALVSFGPAVQLIRVSPGLAMQGDPGKVELHSLEGRPAQSRGHVFCPPEGRSLHDKGSAGLLWNLLVLLFSQNGVGVHLFTLLY</sequence>
<evidence type="ECO:0000313" key="4">
    <source>
        <dbReference type="RefSeq" id="XP_045562230.1"/>
    </source>
</evidence>
<keyword evidence="2" id="KW-1133">Transmembrane helix</keyword>
<keyword evidence="3" id="KW-1185">Reference proteome</keyword>
<feature type="compositionally biased region" description="Polar residues" evidence="1">
    <location>
        <begin position="1"/>
        <end position="14"/>
    </location>
</feature>
<keyword evidence="2" id="KW-0472">Membrane</keyword>
<name>A0ABM3DTV2_SALSA</name>
<dbReference type="GeneID" id="123729844"/>
<feature type="compositionally biased region" description="Basic and acidic residues" evidence="1">
    <location>
        <begin position="54"/>
        <end position="68"/>
    </location>
</feature>
<dbReference type="RefSeq" id="XP_045562230.1">
    <property type="nucleotide sequence ID" value="XM_045706274.1"/>
</dbReference>
<organism evidence="3 4">
    <name type="scientific">Salmo salar</name>
    <name type="common">Atlantic salmon</name>
    <dbReference type="NCBI Taxonomy" id="8030"/>
    <lineage>
        <taxon>Eukaryota</taxon>
        <taxon>Metazoa</taxon>
        <taxon>Chordata</taxon>
        <taxon>Craniata</taxon>
        <taxon>Vertebrata</taxon>
        <taxon>Euteleostomi</taxon>
        <taxon>Actinopterygii</taxon>
        <taxon>Neopterygii</taxon>
        <taxon>Teleostei</taxon>
        <taxon>Protacanthopterygii</taxon>
        <taxon>Salmoniformes</taxon>
        <taxon>Salmonidae</taxon>
        <taxon>Salmoninae</taxon>
        <taxon>Salmo</taxon>
    </lineage>
</organism>
<feature type="transmembrane region" description="Helical" evidence="2">
    <location>
        <begin position="198"/>
        <end position="220"/>
    </location>
</feature>
<evidence type="ECO:0000256" key="1">
    <source>
        <dbReference type="SAM" id="MobiDB-lite"/>
    </source>
</evidence>
<keyword evidence="2" id="KW-0812">Transmembrane</keyword>
<protein>
    <submittedName>
        <fullName evidence="4">Protein transport protein Sec16B</fullName>
    </submittedName>
</protein>
<reference evidence="4" key="1">
    <citation type="submission" date="2025-08" db="UniProtKB">
        <authorList>
            <consortium name="RefSeq"/>
        </authorList>
    </citation>
    <scope>IDENTIFICATION</scope>
</reference>
<gene>
    <name evidence="4" type="primary">LOC123729844</name>
</gene>
<evidence type="ECO:0000313" key="3">
    <source>
        <dbReference type="Proteomes" id="UP001652741"/>
    </source>
</evidence>
<proteinExistence type="predicted"/>
<evidence type="ECO:0000256" key="2">
    <source>
        <dbReference type="SAM" id="Phobius"/>
    </source>
</evidence>
<accession>A0ABM3DTV2</accession>